<evidence type="ECO:0000313" key="1">
    <source>
        <dbReference type="EMBL" id="XAU16192.1"/>
    </source>
</evidence>
<keyword evidence="2" id="KW-1185">Reference proteome</keyword>
<evidence type="ECO:0000313" key="2">
    <source>
        <dbReference type="Proteomes" id="UP001447842"/>
    </source>
</evidence>
<protein>
    <submittedName>
        <fullName evidence="1">Uncharacterized protein</fullName>
    </submittedName>
</protein>
<gene>
    <name evidence="1" type="ORF">WCY31_05655</name>
</gene>
<proteinExistence type="predicted"/>
<dbReference type="EMBL" id="CP147920">
    <property type="protein sequence ID" value="XAU16192.1"/>
    <property type="molecule type" value="Genomic_DNA"/>
</dbReference>
<sequence>MTDEEKLFEMVERCVADAVIALENDRPLLPFAKLLAQNGTVRDLACECAEEKQCYEHLLERLKGEVKMEDVDAIALVARVTIPEQYSAPSPQGIRIHVEERAQAHKKISARLLYVPYDLFVADGEEKRSVMLHNPIAIGMPMEVYGS</sequence>
<name>A0ABZ3HEZ9_9BACT</name>
<dbReference type="RefSeq" id="WP_345973599.1">
    <property type="nucleotide sequence ID" value="NZ_CP147920.1"/>
</dbReference>
<organism evidence="1 2">
    <name type="scientific">Sulfurimonas diazotrophicus</name>
    <dbReference type="NCBI Taxonomy" id="3131939"/>
    <lineage>
        <taxon>Bacteria</taxon>
        <taxon>Pseudomonadati</taxon>
        <taxon>Campylobacterota</taxon>
        <taxon>Epsilonproteobacteria</taxon>
        <taxon>Campylobacterales</taxon>
        <taxon>Sulfurimonadaceae</taxon>
        <taxon>Sulfurimonas</taxon>
    </lineage>
</organism>
<dbReference type="Proteomes" id="UP001447842">
    <property type="component" value="Chromosome"/>
</dbReference>
<accession>A0ABZ3HEZ9</accession>
<reference evidence="1 2" key="1">
    <citation type="submission" date="2024-03" db="EMBL/GenBank/DDBJ databases">
        <title>Sulfurimonas sp. HSL3-1.</title>
        <authorList>
            <person name="Wang S."/>
        </authorList>
    </citation>
    <scope>NUCLEOTIDE SEQUENCE [LARGE SCALE GENOMIC DNA]</scope>
    <source>
        <strain evidence="1 2">HSL3-1</strain>
    </source>
</reference>